<organism evidence="8">
    <name type="scientific">mine drainage metagenome</name>
    <dbReference type="NCBI Taxonomy" id="410659"/>
    <lineage>
        <taxon>unclassified sequences</taxon>
        <taxon>metagenomes</taxon>
        <taxon>ecological metagenomes</taxon>
    </lineage>
</organism>
<dbReference type="InterPro" id="IPR020761">
    <property type="entry name" value="UPF0114_bac"/>
</dbReference>
<feature type="transmembrane region" description="Helical" evidence="7">
    <location>
        <begin position="153"/>
        <end position="173"/>
    </location>
</feature>
<evidence type="ECO:0000256" key="6">
    <source>
        <dbReference type="ARBA" id="ARBA00023136"/>
    </source>
</evidence>
<comment type="caution">
    <text evidence="8">The sequence shown here is derived from an EMBL/GenBank/DDBJ whole genome shotgun (WGS) entry which is preliminary data.</text>
</comment>
<feature type="transmembrane region" description="Helical" evidence="7">
    <location>
        <begin position="74"/>
        <end position="100"/>
    </location>
</feature>
<keyword evidence="6 7" id="KW-0472">Membrane</keyword>
<evidence type="ECO:0000256" key="1">
    <source>
        <dbReference type="ARBA" id="ARBA00004651"/>
    </source>
</evidence>
<feature type="transmembrane region" description="Helical" evidence="7">
    <location>
        <begin position="35"/>
        <end position="62"/>
    </location>
</feature>
<dbReference type="Pfam" id="PF03350">
    <property type="entry name" value="UPF0114"/>
    <property type="match status" value="1"/>
</dbReference>
<comment type="subcellular location">
    <subcellularLocation>
        <location evidence="1">Cell membrane</location>
        <topology evidence="1">Multi-pass membrane protein</topology>
    </subcellularLocation>
</comment>
<gene>
    <name evidence="8" type="ORF">B2A_15338</name>
</gene>
<dbReference type="EMBL" id="AUZZ01011162">
    <property type="protein sequence ID" value="EQD27146.1"/>
    <property type="molecule type" value="Genomic_DNA"/>
</dbReference>
<evidence type="ECO:0000256" key="4">
    <source>
        <dbReference type="ARBA" id="ARBA00022692"/>
    </source>
</evidence>
<evidence type="ECO:0000256" key="7">
    <source>
        <dbReference type="SAM" id="Phobius"/>
    </source>
</evidence>
<dbReference type="PANTHER" id="PTHR38596">
    <property type="entry name" value="UPF0114 PROTEIN YQHA"/>
    <property type="match status" value="1"/>
</dbReference>
<dbReference type="HAMAP" id="MF_00143">
    <property type="entry name" value="UPF0114"/>
    <property type="match status" value="1"/>
</dbReference>
<reference evidence="8" key="2">
    <citation type="journal article" date="2014" name="ISME J.">
        <title>Microbial stratification in low pH oxic and suboxic macroscopic growths along an acid mine drainage.</title>
        <authorList>
            <person name="Mendez-Garcia C."/>
            <person name="Mesa V."/>
            <person name="Sprenger R.R."/>
            <person name="Richter M."/>
            <person name="Diez M.S."/>
            <person name="Solano J."/>
            <person name="Bargiela R."/>
            <person name="Golyshina O.V."/>
            <person name="Manteca A."/>
            <person name="Ramos J.L."/>
            <person name="Gallego J.R."/>
            <person name="Llorente I."/>
            <person name="Martins Dos Santos V.A."/>
            <person name="Jensen O.N."/>
            <person name="Pelaez A.I."/>
            <person name="Sanchez J."/>
            <person name="Ferrer M."/>
        </authorList>
    </citation>
    <scope>NUCLEOTIDE SEQUENCE</scope>
</reference>
<evidence type="ECO:0000256" key="2">
    <source>
        <dbReference type="ARBA" id="ARBA00005774"/>
    </source>
</evidence>
<dbReference type="PANTHER" id="PTHR38596:SF1">
    <property type="entry name" value="UPF0114 PROTEIN YQHA"/>
    <property type="match status" value="1"/>
</dbReference>
<comment type="similarity">
    <text evidence="2">Belongs to the UPF0114 family.</text>
</comment>
<reference evidence="8" key="1">
    <citation type="submission" date="2013-08" db="EMBL/GenBank/DDBJ databases">
        <authorList>
            <person name="Mendez C."/>
            <person name="Richter M."/>
            <person name="Ferrer M."/>
            <person name="Sanchez J."/>
        </authorList>
    </citation>
    <scope>NUCLEOTIDE SEQUENCE</scope>
</reference>
<evidence type="ECO:0000313" key="8">
    <source>
        <dbReference type="EMBL" id="EQD27146.1"/>
    </source>
</evidence>
<evidence type="ECO:0000256" key="5">
    <source>
        <dbReference type="ARBA" id="ARBA00022989"/>
    </source>
</evidence>
<dbReference type="GO" id="GO:0005886">
    <property type="term" value="C:plasma membrane"/>
    <property type="evidence" value="ECO:0007669"/>
    <property type="project" value="UniProtKB-SubCell"/>
</dbReference>
<accession>T0XWH8</accession>
<proteinExistence type="inferred from homology"/>
<keyword evidence="5 7" id="KW-1133">Transmembrane helix</keyword>
<dbReference type="AlphaFoldDB" id="T0XWH8"/>
<keyword evidence="4 7" id="KW-0812">Transmembrane</keyword>
<name>T0XWH8_9ZZZZ</name>
<dbReference type="InterPro" id="IPR005134">
    <property type="entry name" value="UPF0114"/>
</dbReference>
<sequence length="183" mass="20756">MPIPKMNPDLQEVSSRRAHLIETLLIRGRWLLLPFYVGLLMSVIWLLVVFVMTLVGGIALPFAEMGPARLLLWILRLVELTLVANLVVIVALSSFESFIAPRADTLPRSWPTWLGQWDDASLKLKLFASIMSIAAIELLEMDLKLNRFPSRDIFWSLLILLAFVFAGLGVGWMDRRRHHPPGS</sequence>
<keyword evidence="3" id="KW-1003">Cell membrane</keyword>
<evidence type="ECO:0000256" key="3">
    <source>
        <dbReference type="ARBA" id="ARBA00022475"/>
    </source>
</evidence>
<protein>
    <submittedName>
        <fullName evidence="8">Protein belonging to Uncharacterized protein family UPF0114</fullName>
    </submittedName>
</protein>